<dbReference type="InterPro" id="IPR000821">
    <property type="entry name" value="Ala_racemase"/>
</dbReference>
<reference evidence="11 12" key="1">
    <citation type="submission" date="2019-03" db="EMBL/GenBank/DDBJ databases">
        <title>Genomic Encyclopedia of Type Strains, Phase IV (KMG-IV): sequencing the most valuable type-strain genomes for metagenomic binning, comparative biology and taxonomic classification.</title>
        <authorList>
            <person name="Goeker M."/>
        </authorList>
    </citation>
    <scope>NUCLEOTIDE SEQUENCE [LARGE SCALE GENOMIC DNA]</scope>
    <source>
        <strain evidence="11 12">DSM 102969</strain>
    </source>
</reference>
<dbReference type="GO" id="GO:0005829">
    <property type="term" value="C:cytosol"/>
    <property type="evidence" value="ECO:0007669"/>
    <property type="project" value="TreeGrafter"/>
</dbReference>
<dbReference type="Gene3D" id="3.20.20.10">
    <property type="entry name" value="Alanine racemase"/>
    <property type="match status" value="1"/>
</dbReference>
<dbReference type="GO" id="GO:0008784">
    <property type="term" value="F:alanine racemase activity"/>
    <property type="evidence" value="ECO:0007669"/>
    <property type="project" value="UniProtKB-UniRule"/>
</dbReference>
<feature type="active site" description="Proton acceptor; specific for D-alanine" evidence="7">
    <location>
        <position position="47"/>
    </location>
</feature>
<evidence type="ECO:0000256" key="6">
    <source>
        <dbReference type="ARBA" id="ARBA00023235"/>
    </source>
</evidence>
<feature type="active site" description="Proton acceptor; specific for L-alanine" evidence="7">
    <location>
        <position position="267"/>
    </location>
</feature>
<evidence type="ECO:0000256" key="7">
    <source>
        <dbReference type="HAMAP-Rule" id="MF_01201"/>
    </source>
</evidence>
<evidence type="ECO:0000313" key="11">
    <source>
        <dbReference type="EMBL" id="TDP81112.1"/>
    </source>
</evidence>
<evidence type="ECO:0000256" key="4">
    <source>
        <dbReference type="ARBA" id="ARBA00013089"/>
    </source>
</evidence>
<name>A0A4R6R5N6_9HYPH</name>
<dbReference type="GO" id="GO:0030170">
    <property type="term" value="F:pyridoxal phosphate binding"/>
    <property type="evidence" value="ECO:0007669"/>
    <property type="project" value="UniProtKB-UniRule"/>
</dbReference>
<dbReference type="OrthoDB" id="9813814at2"/>
<dbReference type="UniPathway" id="UPA00042">
    <property type="reaction ID" value="UER00497"/>
</dbReference>
<comment type="pathway">
    <text evidence="7">Amino-acid biosynthesis; D-alanine biosynthesis; D-alanine from L-alanine: step 1/1.</text>
</comment>
<feature type="modified residue" description="N6-(pyridoxal phosphate)lysine" evidence="7 8">
    <location>
        <position position="47"/>
    </location>
</feature>
<dbReference type="PROSITE" id="PS00395">
    <property type="entry name" value="ALANINE_RACEMASE"/>
    <property type="match status" value="1"/>
</dbReference>
<dbReference type="Proteomes" id="UP000294547">
    <property type="component" value="Unassembled WGS sequence"/>
</dbReference>
<dbReference type="Gene3D" id="2.40.37.10">
    <property type="entry name" value="Lyase, Ornithine Decarboxylase, Chain A, domain 1"/>
    <property type="match status" value="1"/>
</dbReference>
<dbReference type="PRINTS" id="PR00992">
    <property type="entry name" value="ALARACEMASE"/>
</dbReference>
<comment type="caution">
    <text evidence="11">The sequence shown here is derived from an EMBL/GenBank/DDBJ whole genome shotgun (WGS) entry which is preliminary data.</text>
</comment>
<dbReference type="SUPFAM" id="SSF51419">
    <property type="entry name" value="PLP-binding barrel"/>
    <property type="match status" value="1"/>
</dbReference>
<dbReference type="InterPro" id="IPR011079">
    <property type="entry name" value="Ala_racemase_C"/>
</dbReference>
<gene>
    <name evidence="11" type="ORF">EDD54_4445</name>
</gene>
<dbReference type="PANTHER" id="PTHR30511">
    <property type="entry name" value="ALANINE RACEMASE"/>
    <property type="match status" value="1"/>
</dbReference>
<dbReference type="RefSeq" id="WP_126542071.1">
    <property type="nucleotide sequence ID" value="NZ_BSPM01000003.1"/>
</dbReference>
<dbReference type="AlphaFoldDB" id="A0A4R6R5N6"/>
<evidence type="ECO:0000313" key="12">
    <source>
        <dbReference type="Proteomes" id="UP000294547"/>
    </source>
</evidence>
<evidence type="ECO:0000256" key="2">
    <source>
        <dbReference type="ARBA" id="ARBA00001933"/>
    </source>
</evidence>
<evidence type="ECO:0000256" key="3">
    <source>
        <dbReference type="ARBA" id="ARBA00007880"/>
    </source>
</evidence>
<dbReference type="InterPro" id="IPR020622">
    <property type="entry name" value="Ala_racemase_pyridoxalP-BS"/>
</dbReference>
<dbReference type="GO" id="GO:0030632">
    <property type="term" value="P:D-alanine biosynthetic process"/>
    <property type="evidence" value="ECO:0007669"/>
    <property type="project" value="UniProtKB-UniRule"/>
</dbReference>
<dbReference type="SUPFAM" id="SSF50621">
    <property type="entry name" value="Alanine racemase C-terminal domain-like"/>
    <property type="match status" value="1"/>
</dbReference>
<dbReference type="Pfam" id="PF00842">
    <property type="entry name" value="Ala_racemase_C"/>
    <property type="match status" value="1"/>
</dbReference>
<comment type="cofactor">
    <cofactor evidence="2 7 8">
        <name>pyridoxal 5'-phosphate</name>
        <dbReference type="ChEBI" id="CHEBI:597326"/>
    </cofactor>
</comment>
<keyword evidence="12" id="KW-1185">Reference proteome</keyword>
<dbReference type="InterPro" id="IPR001608">
    <property type="entry name" value="Ala_racemase_N"/>
</dbReference>
<evidence type="ECO:0000256" key="8">
    <source>
        <dbReference type="PIRSR" id="PIRSR600821-50"/>
    </source>
</evidence>
<dbReference type="EC" id="5.1.1.1" evidence="4 7"/>
<dbReference type="InterPro" id="IPR029066">
    <property type="entry name" value="PLP-binding_barrel"/>
</dbReference>
<evidence type="ECO:0000256" key="5">
    <source>
        <dbReference type="ARBA" id="ARBA00022898"/>
    </source>
</evidence>
<protein>
    <recommendedName>
        <fullName evidence="4 7">Alanine racemase</fullName>
        <ecNumber evidence="4 7">5.1.1.1</ecNumber>
    </recommendedName>
</protein>
<feature type="binding site" evidence="7 9">
    <location>
        <position position="315"/>
    </location>
    <ligand>
        <name>substrate</name>
    </ligand>
</feature>
<comment type="function">
    <text evidence="7">Catalyzes the interconversion of L-alanine and D-alanine. May also act on other amino acids.</text>
</comment>
<comment type="catalytic activity">
    <reaction evidence="1 7">
        <text>L-alanine = D-alanine</text>
        <dbReference type="Rhea" id="RHEA:20249"/>
        <dbReference type="ChEBI" id="CHEBI:57416"/>
        <dbReference type="ChEBI" id="CHEBI:57972"/>
        <dbReference type="EC" id="5.1.1.1"/>
    </reaction>
</comment>
<dbReference type="CDD" id="cd00430">
    <property type="entry name" value="PLPDE_III_AR"/>
    <property type="match status" value="1"/>
</dbReference>
<keyword evidence="5 7" id="KW-0663">Pyridoxal phosphate</keyword>
<dbReference type="InterPro" id="IPR009006">
    <property type="entry name" value="Ala_racemase/Decarboxylase_C"/>
</dbReference>
<dbReference type="SMART" id="SM01005">
    <property type="entry name" value="Ala_racemase_C"/>
    <property type="match status" value="1"/>
</dbReference>
<feature type="domain" description="Alanine racemase C-terminal" evidence="10">
    <location>
        <begin position="246"/>
        <end position="372"/>
    </location>
</feature>
<dbReference type="NCBIfam" id="TIGR00492">
    <property type="entry name" value="alr"/>
    <property type="match status" value="1"/>
</dbReference>
<dbReference type="HAMAP" id="MF_01201">
    <property type="entry name" value="Ala_racemase"/>
    <property type="match status" value="1"/>
</dbReference>
<feature type="binding site" evidence="7 9">
    <location>
        <position position="146"/>
    </location>
    <ligand>
        <name>substrate</name>
    </ligand>
</feature>
<accession>A0A4R6R5N6</accession>
<keyword evidence="6 7" id="KW-0413">Isomerase</keyword>
<dbReference type="PANTHER" id="PTHR30511:SF0">
    <property type="entry name" value="ALANINE RACEMASE, CATABOLIC-RELATED"/>
    <property type="match status" value="1"/>
</dbReference>
<evidence type="ECO:0000259" key="10">
    <source>
        <dbReference type="SMART" id="SM01005"/>
    </source>
</evidence>
<organism evidence="11 12">
    <name type="scientific">Oharaeibacter diazotrophicus</name>
    <dbReference type="NCBI Taxonomy" id="1920512"/>
    <lineage>
        <taxon>Bacteria</taxon>
        <taxon>Pseudomonadati</taxon>
        <taxon>Pseudomonadota</taxon>
        <taxon>Alphaproteobacteria</taxon>
        <taxon>Hyphomicrobiales</taxon>
        <taxon>Pleomorphomonadaceae</taxon>
        <taxon>Oharaeibacter</taxon>
    </lineage>
</organism>
<dbReference type="Pfam" id="PF01168">
    <property type="entry name" value="Ala_racemase_N"/>
    <property type="match status" value="1"/>
</dbReference>
<proteinExistence type="inferred from homology"/>
<evidence type="ECO:0000256" key="9">
    <source>
        <dbReference type="PIRSR" id="PIRSR600821-52"/>
    </source>
</evidence>
<dbReference type="EMBL" id="SNXY01000013">
    <property type="protein sequence ID" value="TDP81112.1"/>
    <property type="molecule type" value="Genomic_DNA"/>
</dbReference>
<evidence type="ECO:0000256" key="1">
    <source>
        <dbReference type="ARBA" id="ARBA00000316"/>
    </source>
</evidence>
<sequence>MYADAWLVTQDSHTGAGRLTIDLGAVVANWRAVAARQPGAETGAVVKADAYGLGARRVARALAAAGCRSFFVAQLGEAVELRRALPPEARLFVLNGLVPGAEALAVETGAVPVLNSLPQVARYAAEARRRDRRLPAALQVDSGMSRLGLSPAEVDTLAADPTMLDGVEVVLVMSHLACADEPANPANAAQHAAFVALADRLPAAPRALANSAGSAFAGFGHEVTRPGLALYGVEPTGRTDAGLRPVVTLEAPVVQLRTVAAGTGVGYGLSHVTSAETRLATIGVGYADGWPRHLGGRGAVWFDGVRLPIVGRVSMDSLTVDVSALPEGALAEGAMVELVGPHQSLQDVADAADTIAWEILTRLGARYERRYLEAGPAA</sequence>
<comment type="similarity">
    <text evidence="3 7">Belongs to the alanine racemase family.</text>
</comment>